<dbReference type="Pfam" id="PF00034">
    <property type="entry name" value="Cytochrom_C"/>
    <property type="match status" value="1"/>
</dbReference>
<evidence type="ECO:0000256" key="2">
    <source>
        <dbReference type="ARBA" id="ARBA00022723"/>
    </source>
</evidence>
<evidence type="ECO:0000313" key="7">
    <source>
        <dbReference type="Proteomes" id="UP001597108"/>
    </source>
</evidence>
<organism evidence="6 7">
    <name type="scientific">Tropicimonas aquimaris</name>
    <dbReference type="NCBI Taxonomy" id="914152"/>
    <lineage>
        <taxon>Bacteria</taxon>
        <taxon>Pseudomonadati</taxon>
        <taxon>Pseudomonadota</taxon>
        <taxon>Alphaproteobacteria</taxon>
        <taxon>Rhodobacterales</taxon>
        <taxon>Roseobacteraceae</taxon>
        <taxon>Tropicimonas</taxon>
    </lineage>
</organism>
<dbReference type="InterPro" id="IPR036909">
    <property type="entry name" value="Cyt_c-like_dom_sf"/>
</dbReference>
<keyword evidence="3 4" id="KW-0408">Iron</keyword>
<accession>A0ABW3ITF8</accession>
<gene>
    <name evidence="6" type="ORF">ACFQ2S_14660</name>
</gene>
<dbReference type="SUPFAM" id="SSF46626">
    <property type="entry name" value="Cytochrome c"/>
    <property type="match status" value="1"/>
</dbReference>
<evidence type="ECO:0000259" key="5">
    <source>
        <dbReference type="PROSITE" id="PS51007"/>
    </source>
</evidence>
<sequence>MTQINDIGVGQAEDPVVGSEPAMNPLFTAFVSACVLLVPGSGRAEEAVPPPESYVDACLGCHGADARGNGPNAGLLTATVPDLTTFAQRNDGVFDAARVVRLIDGREGLAAHGGPMPMFGGLLAGASVVIDGPQGSPVTTTRPILEIAEWLETVQVQ</sequence>
<dbReference type="RefSeq" id="WP_386075542.1">
    <property type="nucleotide sequence ID" value="NZ_JBHTJT010000031.1"/>
</dbReference>
<evidence type="ECO:0000256" key="1">
    <source>
        <dbReference type="ARBA" id="ARBA00022617"/>
    </source>
</evidence>
<proteinExistence type="predicted"/>
<name>A0ABW3ITF8_9RHOB</name>
<protein>
    <submittedName>
        <fullName evidence="6">C-type cytochrome</fullName>
    </submittedName>
</protein>
<feature type="domain" description="Cytochrome c" evidence="5">
    <location>
        <begin position="45"/>
        <end position="155"/>
    </location>
</feature>
<keyword evidence="2 4" id="KW-0479">Metal-binding</keyword>
<evidence type="ECO:0000313" key="6">
    <source>
        <dbReference type="EMBL" id="MFD0980886.1"/>
    </source>
</evidence>
<comment type="caution">
    <text evidence="6">The sequence shown here is derived from an EMBL/GenBank/DDBJ whole genome shotgun (WGS) entry which is preliminary data.</text>
</comment>
<dbReference type="InterPro" id="IPR009056">
    <property type="entry name" value="Cyt_c-like_dom"/>
</dbReference>
<dbReference type="Proteomes" id="UP001597108">
    <property type="component" value="Unassembled WGS sequence"/>
</dbReference>
<dbReference type="PROSITE" id="PS51007">
    <property type="entry name" value="CYTC"/>
    <property type="match status" value="1"/>
</dbReference>
<keyword evidence="7" id="KW-1185">Reference proteome</keyword>
<evidence type="ECO:0000256" key="4">
    <source>
        <dbReference type="PROSITE-ProRule" id="PRU00433"/>
    </source>
</evidence>
<reference evidence="7" key="1">
    <citation type="journal article" date="2019" name="Int. J. Syst. Evol. Microbiol.">
        <title>The Global Catalogue of Microorganisms (GCM) 10K type strain sequencing project: providing services to taxonomists for standard genome sequencing and annotation.</title>
        <authorList>
            <consortium name="The Broad Institute Genomics Platform"/>
            <consortium name="The Broad Institute Genome Sequencing Center for Infectious Disease"/>
            <person name="Wu L."/>
            <person name="Ma J."/>
        </authorList>
    </citation>
    <scope>NUCLEOTIDE SEQUENCE [LARGE SCALE GENOMIC DNA]</scope>
    <source>
        <strain evidence="7">CCUG 60524</strain>
    </source>
</reference>
<evidence type="ECO:0000256" key="3">
    <source>
        <dbReference type="ARBA" id="ARBA00023004"/>
    </source>
</evidence>
<keyword evidence="1 4" id="KW-0349">Heme</keyword>
<dbReference type="Gene3D" id="1.10.760.10">
    <property type="entry name" value="Cytochrome c-like domain"/>
    <property type="match status" value="1"/>
</dbReference>
<dbReference type="EMBL" id="JBHTJT010000031">
    <property type="protein sequence ID" value="MFD0980886.1"/>
    <property type="molecule type" value="Genomic_DNA"/>
</dbReference>